<feature type="domain" description="Cytochrome c7-like" evidence="1">
    <location>
        <begin position="39"/>
        <end position="105"/>
    </location>
</feature>
<protein>
    <recommendedName>
        <fullName evidence="1">Cytochrome c7-like domain-containing protein</fullName>
    </recommendedName>
</protein>
<sequence>MKAKVILLVVLMFSLALVGTAFAIPKGKVKVIETKMGKVTFSSDKHIATGKVKCMGEGACHVKIFPMKKGSLKQPIPHKIGESCGTCHDGTKAFSVKKDCKLCHKK</sequence>
<reference evidence="2" key="1">
    <citation type="journal article" date="2015" name="Nature">
        <title>Complex archaea that bridge the gap between prokaryotes and eukaryotes.</title>
        <authorList>
            <person name="Spang A."/>
            <person name="Saw J.H."/>
            <person name="Jorgensen S.L."/>
            <person name="Zaremba-Niedzwiedzka K."/>
            <person name="Martijn J."/>
            <person name="Lind A.E."/>
            <person name="van Eijk R."/>
            <person name="Schleper C."/>
            <person name="Guy L."/>
            <person name="Ettema T.J."/>
        </authorList>
    </citation>
    <scope>NUCLEOTIDE SEQUENCE</scope>
</reference>
<gene>
    <name evidence="2" type="ORF">LCGC14_1514940</name>
</gene>
<dbReference type="NCBIfam" id="TIGR04257">
    <property type="entry name" value="nanowire_3heme"/>
    <property type="match status" value="1"/>
</dbReference>
<name>A0A0F9J0F6_9ZZZZ</name>
<dbReference type="InterPro" id="IPR029467">
    <property type="entry name" value="Cyt_c7-like"/>
</dbReference>
<dbReference type="Pfam" id="PF14522">
    <property type="entry name" value="Cytochrome_C7"/>
    <property type="match status" value="1"/>
</dbReference>
<organism evidence="2">
    <name type="scientific">marine sediment metagenome</name>
    <dbReference type="NCBI Taxonomy" id="412755"/>
    <lineage>
        <taxon>unclassified sequences</taxon>
        <taxon>metagenomes</taxon>
        <taxon>ecological metagenomes</taxon>
    </lineage>
</organism>
<dbReference type="EMBL" id="LAZR01011161">
    <property type="protein sequence ID" value="KKM63104.1"/>
    <property type="molecule type" value="Genomic_DNA"/>
</dbReference>
<dbReference type="SUPFAM" id="SSF48695">
    <property type="entry name" value="Multiheme cytochromes"/>
    <property type="match status" value="1"/>
</dbReference>
<dbReference type="InterPro" id="IPR036280">
    <property type="entry name" value="Multihaem_cyt_sf"/>
</dbReference>
<dbReference type="InterPro" id="IPR026352">
    <property type="entry name" value="Nanowire_3heme"/>
</dbReference>
<dbReference type="AlphaFoldDB" id="A0A0F9J0F6"/>
<dbReference type="Gene3D" id="3.90.10.10">
    <property type="entry name" value="Cytochrome C3"/>
    <property type="match status" value="1"/>
</dbReference>
<comment type="caution">
    <text evidence="2">The sequence shown here is derived from an EMBL/GenBank/DDBJ whole genome shotgun (WGS) entry which is preliminary data.</text>
</comment>
<evidence type="ECO:0000313" key="2">
    <source>
        <dbReference type="EMBL" id="KKM63104.1"/>
    </source>
</evidence>
<accession>A0A0F9J0F6</accession>
<evidence type="ECO:0000259" key="1">
    <source>
        <dbReference type="Pfam" id="PF14522"/>
    </source>
</evidence>
<proteinExistence type="predicted"/>